<dbReference type="Proteomes" id="UP000051248">
    <property type="component" value="Unassembled WGS sequence"/>
</dbReference>
<dbReference type="PANTHER" id="PTHR30419:SF8">
    <property type="entry name" value="NITROGEN ASSIMILATION TRANSCRIPTIONAL ACTIVATOR-RELATED"/>
    <property type="match status" value="1"/>
</dbReference>
<evidence type="ECO:0000256" key="1">
    <source>
        <dbReference type="ARBA" id="ARBA00009437"/>
    </source>
</evidence>
<keyword evidence="4" id="KW-0804">Transcription</keyword>
<evidence type="ECO:0000313" key="6">
    <source>
        <dbReference type="EMBL" id="KRK79221.1"/>
    </source>
</evidence>
<name>A0A0R1K6M7_9LACO</name>
<dbReference type="PROSITE" id="PS50931">
    <property type="entry name" value="HTH_LYSR"/>
    <property type="match status" value="1"/>
</dbReference>
<dbReference type="InterPro" id="IPR005119">
    <property type="entry name" value="LysR_subst-bd"/>
</dbReference>
<dbReference type="SUPFAM" id="SSF53850">
    <property type="entry name" value="Periplasmic binding protein-like II"/>
    <property type="match status" value="1"/>
</dbReference>
<dbReference type="eggNOG" id="COG0583">
    <property type="taxonomic scope" value="Bacteria"/>
</dbReference>
<dbReference type="InterPro" id="IPR050950">
    <property type="entry name" value="HTH-type_LysR_regulators"/>
</dbReference>
<comment type="caution">
    <text evidence="6">The sequence shown here is derived from an EMBL/GenBank/DDBJ whole genome shotgun (WGS) entry which is preliminary data.</text>
</comment>
<dbReference type="STRING" id="1423775.FD03_GL001586"/>
<keyword evidence="7" id="KW-1185">Reference proteome</keyword>
<dbReference type="GO" id="GO:0003677">
    <property type="term" value="F:DNA binding"/>
    <property type="evidence" value="ECO:0007669"/>
    <property type="project" value="UniProtKB-KW"/>
</dbReference>
<evidence type="ECO:0000256" key="4">
    <source>
        <dbReference type="ARBA" id="ARBA00023163"/>
    </source>
</evidence>
<organism evidence="6 7">
    <name type="scientific">Companilactobacillus nodensis DSM 19682 = JCM 14932 = NBRC 107160</name>
    <dbReference type="NCBI Taxonomy" id="1423775"/>
    <lineage>
        <taxon>Bacteria</taxon>
        <taxon>Bacillati</taxon>
        <taxon>Bacillota</taxon>
        <taxon>Bacilli</taxon>
        <taxon>Lactobacillales</taxon>
        <taxon>Lactobacillaceae</taxon>
        <taxon>Companilactobacillus</taxon>
    </lineage>
</organism>
<dbReference type="AlphaFoldDB" id="A0A0R1K6M7"/>
<dbReference type="SUPFAM" id="SSF46785">
    <property type="entry name" value="Winged helix' DNA-binding domain"/>
    <property type="match status" value="1"/>
</dbReference>
<proteinExistence type="inferred from homology"/>
<dbReference type="Gene3D" id="1.10.10.10">
    <property type="entry name" value="Winged helix-like DNA-binding domain superfamily/Winged helix DNA-binding domain"/>
    <property type="match status" value="1"/>
</dbReference>
<evidence type="ECO:0000256" key="3">
    <source>
        <dbReference type="ARBA" id="ARBA00023125"/>
    </source>
</evidence>
<keyword evidence="3" id="KW-0238">DNA-binding</keyword>
<dbReference type="EMBL" id="AZDZ01000019">
    <property type="protein sequence ID" value="KRK79221.1"/>
    <property type="molecule type" value="Genomic_DNA"/>
</dbReference>
<dbReference type="Pfam" id="PF00126">
    <property type="entry name" value="HTH_1"/>
    <property type="match status" value="1"/>
</dbReference>
<feature type="domain" description="HTH lysR-type" evidence="5">
    <location>
        <begin position="20"/>
        <end position="73"/>
    </location>
</feature>
<sequence>MISYNHIGIGVKSMNNYDELLNYFNAILNFGSFSAASDQLFISQSYLSKVILKAEKELGATLLDRSHHPITLTYAGEKFMSGLETIAFERRNLYQEVHDIANNKNGHISLGINQSIASVYLPEILPIFHEKNPRIHITLSESPSAALEGQLLHQDLDFQIRMLPIYTNKIQFEHLKYEPIYLILAKNSPYFNLNKSKINILEDNFECLKHQDFISLYSGSGFSRLLETFLNRQEIDLNTVLKVKSIQTAATLAYKGLASTFIPESFLNKDFDPTLCNIYKISPNVLKMNVVLASLKDRKFTHEMELFQKSVLRSFSIYK</sequence>
<dbReference type="GO" id="GO:0003700">
    <property type="term" value="F:DNA-binding transcription factor activity"/>
    <property type="evidence" value="ECO:0007669"/>
    <property type="project" value="InterPro"/>
</dbReference>
<dbReference type="Gene3D" id="3.40.190.290">
    <property type="match status" value="1"/>
</dbReference>
<evidence type="ECO:0000256" key="2">
    <source>
        <dbReference type="ARBA" id="ARBA00023015"/>
    </source>
</evidence>
<protein>
    <submittedName>
        <fullName evidence="6">Transcriptional regulator</fullName>
    </submittedName>
</protein>
<dbReference type="GO" id="GO:0005829">
    <property type="term" value="C:cytosol"/>
    <property type="evidence" value="ECO:0007669"/>
    <property type="project" value="TreeGrafter"/>
</dbReference>
<evidence type="ECO:0000313" key="7">
    <source>
        <dbReference type="Proteomes" id="UP000051248"/>
    </source>
</evidence>
<comment type="similarity">
    <text evidence="1">Belongs to the LysR transcriptional regulatory family.</text>
</comment>
<dbReference type="Pfam" id="PF03466">
    <property type="entry name" value="LysR_substrate"/>
    <property type="match status" value="1"/>
</dbReference>
<evidence type="ECO:0000259" key="5">
    <source>
        <dbReference type="PROSITE" id="PS50931"/>
    </source>
</evidence>
<keyword evidence="2" id="KW-0805">Transcription regulation</keyword>
<dbReference type="PANTHER" id="PTHR30419">
    <property type="entry name" value="HTH-TYPE TRANSCRIPTIONAL REGULATOR YBHD"/>
    <property type="match status" value="1"/>
</dbReference>
<dbReference type="CDD" id="cd05466">
    <property type="entry name" value="PBP2_LTTR_substrate"/>
    <property type="match status" value="1"/>
</dbReference>
<dbReference type="InterPro" id="IPR036388">
    <property type="entry name" value="WH-like_DNA-bd_sf"/>
</dbReference>
<dbReference type="InterPro" id="IPR000847">
    <property type="entry name" value="LysR_HTH_N"/>
</dbReference>
<dbReference type="InterPro" id="IPR036390">
    <property type="entry name" value="WH_DNA-bd_sf"/>
</dbReference>
<gene>
    <name evidence="6" type="ORF">FD03_GL001586</name>
</gene>
<reference evidence="6 7" key="1">
    <citation type="journal article" date="2015" name="Genome Announc.">
        <title>Expanding the biotechnology potential of lactobacilli through comparative genomics of 213 strains and associated genera.</title>
        <authorList>
            <person name="Sun Z."/>
            <person name="Harris H.M."/>
            <person name="McCann A."/>
            <person name="Guo C."/>
            <person name="Argimon S."/>
            <person name="Zhang W."/>
            <person name="Yang X."/>
            <person name="Jeffery I.B."/>
            <person name="Cooney J.C."/>
            <person name="Kagawa T.F."/>
            <person name="Liu W."/>
            <person name="Song Y."/>
            <person name="Salvetti E."/>
            <person name="Wrobel A."/>
            <person name="Rasinkangas P."/>
            <person name="Parkhill J."/>
            <person name="Rea M.C."/>
            <person name="O'Sullivan O."/>
            <person name="Ritari J."/>
            <person name="Douillard F.P."/>
            <person name="Paul Ross R."/>
            <person name="Yang R."/>
            <person name="Briner A.E."/>
            <person name="Felis G.E."/>
            <person name="de Vos W.M."/>
            <person name="Barrangou R."/>
            <person name="Klaenhammer T.R."/>
            <person name="Caufield P.W."/>
            <person name="Cui Y."/>
            <person name="Zhang H."/>
            <person name="O'Toole P.W."/>
        </authorList>
    </citation>
    <scope>NUCLEOTIDE SEQUENCE [LARGE SCALE GENOMIC DNA]</scope>
    <source>
        <strain evidence="6 7">DSM 19682</strain>
    </source>
</reference>
<accession>A0A0R1K6M7</accession>
<dbReference type="PATRIC" id="fig|1423775.4.peg.1617"/>